<evidence type="ECO:0000313" key="3">
    <source>
        <dbReference type="Proteomes" id="UP001194580"/>
    </source>
</evidence>
<feature type="compositionally biased region" description="Basic residues" evidence="1">
    <location>
        <begin position="332"/>
        <end position="342"/>
    </location>
</feature>
<dbReference type="AlphaFoldDB" id="A0AAD4H560"/>
<dbReference type="EMBL" id="JAAAIL010000973">
    <property type="protein sequence ID" value="KAG0272210.1"/>
    <property type="molecule type" value="Genomic_DNA"/>
</dbReference>
<name>A0AAD4H560_9FUNG</name>
<evidence type="ECO:0000256" key="1">
    <source>
        <dbReference type="SAM" id="MobiDB-lite"/>
    </source>
</evidence>
<reference evidence="2" key="1">
    <citation type="journal article" date="2020" name="Fungal Divers.">
        <title>Resolving the Mortierellaceae phylogeny through synthesis of multi-gene phylogenetics and phylogenomics.</title>
        <authorList>
            <person name="Vandepol N."/>
            <person name="Liber J."/>
            <person name="Desiro A."/>
            <person name="Na H."/>
            <person name="Kennedy M."/>
            <person name="Barry K."/>
            <person name="Grigoriev I.V."/>
            <person name="Miller A.N."/>
            <person name="O'Donnell K."/>
            <person name="Stajich J.E."/>
            <person name="Bonito G."/>
        </authorList>
    </citation>
    <scope>NUCLEOTIDE SEQUENCE</scope>
    <source>
        <strain evidence="2">NRRL 28262</strain>
    </source>
</reference>
<evidence type="ECO:0000313" key="2">
    <source>
        <dbReference type="EMBL" id="KAG0272210.1"/>
    </source>
</evidence>
<accession>A0AAD4H560</accession>
<keyword evidence="3" id="KW-1185">Reference proteome</keyword>
<gene>
    <name evidence="2" type="ORF">BGZ95_012048</name>
</gene>
<proteinExistence type="predicted"/>
<dbReference type="Proteomes" id="UP001194580">
    <property type="component" value="Unassembled WGS sequence"/>
</dbReference>
<comment type="caution">
    <text evidence="2">The sequence shown here is derived from an EMBL/GenBank/DDBJ whole genome shotgun (WGS) entry which is preliminary data.</text>
</comment>
<protein>
    <submittedName>
        <fullName evidence="2">Uncharacterized protein</fullName>
    </submittedName>
</protein>
<organism evidence="2 3">
    <name type="scientific">Linnemannia exigua</name>
    <dbReference type="NCBI Taxonomy" id="604196"/>
    <lineage>
        <taxon>Eukaryota</taxon>
        <taxon>Fungi</taxon>
        <taxon>Fungi incertae sedis</taxon>
        <taxon>Mucoromycota</taxon>
        <taxon>Mortierellomycotina</taxon>
        <taxon>Mortierellomycetes</taxon>
        <taxon>Mortierellales</taxon>
        <taxon>Mortierellaceae</taxon>
        <taxon>Linnemannia</taxon>
    </lineage>
</organism>
<sequence>MAPPKKQKMPSMKELQGLLEALDAEGGLAIGGGEESANLDDLFEDSYFYAILHNKVKQNSFSISSIATTATQDSTDTTTTAPTTLTFETLVLPQECSWGDDHETLGSELLVRPGYQAVLSAITSTPSSNNITTPTQTIFMATGASGIGKSSLAYFLVHKLFSAGHHVIISDPMFTNAFIDGQYYSCYSPHLEKHTIIHNAITATTAHNDKKKPTWWICDDGFLPTKGTTCNVLVTGSTSATVDKDVDSIRKKNKLALPVQFQIPKWSLDEIKAGLLVSMSLTSKDSPDITNEQEAVLETLFKKFKGNPKKTFAWVKKNWTGPSPQDTAANKPKSKSNKAKRS</sequence>
<feature type="region of interest" description="Disordered" evidence="1">
    <location>
        <begin position="315"/>
        <end position="342"/>
    </location>
</feature>